<name>A0A9P5CA02_9HYPO</name>
<comment type="caution">
    <text evidence="2">The sequence shown here is derived from an EMBL/GenBank/DDBJ whole genome shotgun (WGS) entry which is preliminary data.</text>
</comment>
<dbReference type="EMBL" id="QLNT01000015">
    <property type="protein sequence ID" value="KAF3067768.1"/>
    <property type="molecule type" value="Genomic_DNA"/>
</dbReference>
<feature type="region of interest" description="Disordered" evidence="1">
    <location>
        <begin position="1"/>
        <end position="54"/>
    </location>
</feature>
<evidence type="ECO:0000256" key="1">
    <source>
        <dbReference type="SAM" id="MobiDB-lite"/>
    </source>
</evidence>
<proteinExistence type="predicted"/>
<evidence type="ECO:0000313" key="2">
    <source>
        <dbReference type="EMBL" id="KAF3067768.1"/>
    </source>
</evidence>
<keyword evidence="3" id="KW-1185">Reference proteome</keyword>
<reference evidence="2 3" key="1">
    <citation type="submission" date="2018-06" db="EMBL/GenBank/DDBJ databases">
        <title>Genome analysis of cellulolytic fungus Trichoderma lentiforme CFAM-422.</title>
        <authorList>
            <person name="Steindorff A.S."/>
            <person name="Formighieri E.F."/>
            <person name="Midorikawa G.E.O."/>
            <person name="Tamietti M.S."/>
            <person name="Ramos E.Z."/>
            <person name="Silva A.S."/>
            <person name="Bon E.P.S."/>
            <person name="Mendes T.D."/>
            <person name="Damaso M.C.T."/>
            <person name="Favaro L.C.L."/>
        </authorList>
    </citation>
    <scope>NUCLEOTIDE SEQUENCE [LARGE SCALE GENOMIC DNA]</scope>
    <source>
        <strain evidence="2 3">CFAM-422</strain>
    </source>
</reference>
<dbReference type="Proteomes" id="UP000801864">
    <property type="component" value="Unassembled WGS sequence"/>
</dbReference>
<feature type="compositionally biased region" description="Polar residues" evidence="1">
    <location>
        <begin position="83"/>
        <end position="94"/>
    </location>
</feature>
<protein>
    <submittedName>
        <fullName evidence="2">Uncharacterized protein</fullName>
    </submittedName>
</protein>
<organism evidence="2 3">
    <name type="scientific">Trichoderma lentiforme</name>
    <dbReference type="NCBI Taxonomy" id="1567552"/>
    <lineage>
        <taxon>Eukaryota</taxon>
        <taxon>Fungi</taxon>
        <taxon>Dikarya</taxon>
        <taxon>Ascomycota</taxon>
        <taxon>Pezizomycotina</taxon>
        <taxon>Sordariomycetes</taxon>
        <taxon>Hypocreomycetidae</taxon>
        <taxon>Hypocreales</taxon>
        <taxon>Hypocreaceae</taxon>
        <taxon>Trichoderma</taxon>
    </lineage>
</organism>
<evidence type="ECO:0000313" key="3">
    <source>
        <dbReference type="Proteomes" id="UP000801864"/>
    </source>
</evidence>
<gene>
    <name evidence="2" type="ORF">CFAM422_008379</name>
</gene>
<feature type="compositionally biased region" description="Polar residues" evidence="1">
    <location>
        <begin position="1"/>
        <end position="29"/>
    </location>
</feature>
<accession>A0A9P5CA02</accession>
<feature type="region of interest" description="Disordered" evidence="1">
    <location>
        <begin position="75"/>
        <end position="94"/>
    </location>
</feature>
<sequence>MSSHNSATHKPGNVANSDSTPGLTSSRLQQIPEDSDHSMARFLAHSQTPTDRAPLGFRNIESEEEVRTRVKTQLDAVGAVLDPSNNPRPNQRCE</sequence>
<dbReference type="AlphaFoldDB" id="A0A9P5CA02"/>